<dbReference type="EMBL" id="JBHUPE010000004">
    <property type="protein sequence ID" value="MFD2904241.1"/>
    <property type="molecule type" value="Genomic_DNA"/>
</dbReference>
<comment type="caution">
    <text evidence="1">The sequence shown here is derived from an EMBL/GenBank/DDBJ whole genome shotgun (WGS) entry which is preliminary data.</text>
</comment>
<evidence type="ECO:0000313" key="1">
    <source>
        <dbReference type="EMBL" id="MFD2904241.1"/>
    </source>
</evidence>
<protein>
    <recommendedName>
        <fullName evidence="3">ApeA N-terminal domain-containing protein</fullName>
    </recommendedName>
</protein>
<gene>
    <name evidence="1" type="ORF">ACFS6I_09920</name>
</gene>
<dbReference type="Proteomes" id="UP001597509">
    <property type="component" value="Unassembled WGS sequence"/>
</dbReference>
<reference evidence="2" key="1">
    <citation type="journal article" date="2019" name="Int. J. Syst. Evol. Microbiol.">
        <title>The Global Catalogue of Microorganisms (GCM) 10K type strain sequencing project: providing services to taxonomists for standard genome sequencing and annotation.</title>
        <authorList>
            <consortium name="The Broad Institute Genomics Platform"/>
            <consortium name="The Broad Institute Genome Sequencing Center for Infectious Disease"/>
            <person name="Wu L."/>
            <person name="Ma J."/>
        </authorList>
    </citation>
    <scope>NUCLEOTIDE SEQUENCE [LARGE SCALE GENOMIC DNA]</scope>
    <source>
        <strain evidence="2">KCTC 22209</strain>
    </source>
</reference>
<dbReference type="RefSeq" id="WP_380920078.1">
    <property type="nucleotide sequence ID" value="NZ_JBHUPE010000004.1"/>
</dbReference>
<sequence>MDGEIFNLQKEHNLIKQRFIEKGWITVYRSYKDGEKVETGIYCLLVKPEHFDKYIETRDWGIRWGSEGHPSIITRYENGQEITEYFRFGDEGLEPFVFPKWFNHANERYVEVSQEFVNYFNLFEKANTKQDRTYYFIDEVGDEEEVIKVKEREVRIKLKFLTEYLAVRKIHISICFDIMLITDLKGTDITFTPKDQDFIGETFNYNHLMRVVPGLDKGSFQSWIIGKTILKYDPAKSLIFHFDTYEEDNENFIIGYNEDGNLLKIPCHSQDHQFFTPVFFKKDVLNKYYANPHKFDVNGFHISSSFISLKMDNNHDDYVMVFLNDLKMLPAKEQLHWKHYNIAPEPGMGLSGSYYDTMVMGNWARDSDSVDIRFKEKYVRFNEKWFEKFGWYFYKEQVGTDKDHFNALHLPSENSVKSFSDQLLTIVKLTIDSLNEEMLIKGLPKIENERGIAKFERFLAEHSKTIPDMITFLRNLQDLRSGMIAHRYSSSNKNMKRAVEYFGLKDENFREVAQDIFVKSLYTLNTLSAQFLNENDG</sequence>
<keyword evidence="2" id="KW-1185">Reference proteome</keyword>
<organism evidence="1 2">
    <name type="scientific">Sphingobacterium anhuiense</name>
    <dbReference type="NCBI Taxonomy" id="493780"/>
    <lineage>
        <taxon>Bacteria</taxon>
        <taxon>Pseudomonadati</taxon>
        <taxon>Bacteroidota</taxon>
        <taxon>Sphingobacteriia</taxon>
        <taxon>Sphingobacteriales</taxon>
        <taxon>Sphingobacteriaceae</taxon>
        <taxon>Sphingobacterium</taxon>
    </lineage>
</organism>
<name>A0ABW5YVE3_9SPHI</name>
<evidence type="ECO:0008006" key="3">
    <source>
        <dbReference type="Google" id="ProtNLM"/>
    </source>
</evidence>
<proteinExistence type="predicted"/>
<accession>A0ABW5YVE3</accession>
<evidence type="ECO:0000313" key="2">
    <source>
        <dbReference type="Proteomes" id="UP001597509"/>
    </source>
</evidence>